<dbReference type="Proteomes" id="UP000192721">
    <property type="component" value="Unassembled WGS sequence"/>
</dbReference>
<name>A0A1W0D6S0_9NEIS</name>
<dbReference type="RefSeq" id="WP_052370999.1">
    <property type="nucleotide sequence ID" value="NZ_MUKV01000004.1"/>
</dbReference>
<dbReference type="InterPro" id="IPR014985">
    <property type="entry name" value="WbqC"/>
</dbReference>
<dbReference type="AlphaFoldDB" id="A0A1W0D6S0"/>
<evidence type="ECO:0008006" key="3">
    <source>
        <dbReference type="Google" id="ProtNLM"/>
    </source>
</evidence>
<reference evidence="1 2" key="1">
    <citation type="submission" date="2017-02" db="EMBL/GenBank/DDBJ databases">
        <title>Chromobacterium haemolyticum H5244.</title>
        <authorList>
            <person name="Gulvik C.A."/>
        </authorList>
    </citation>
    <scope>NUCLEOTIDE SEQUENCE [LARGE SCALE GENOMIC DNA]</scope>
    <source>
        <strain evidence="1 2">H5244</strain>
    </source>
</reference>
<comment type="caution">
    <text evidence="1">The sequence shown here is derived from an EMBL/GenBank/DDBJ whole genome shotgun (WGS) entry which is preliminary data.</text>
</comment>
<dbReference type="EMBL" id="MUKV01000004">
    <property type="protein sequence ID" value="OQS42709.1"/>
    <property type="molecule type" value="Genomic_DNA"/>
</dbReference>
<organism evidence="1 2">
    <name type="scientific">Chromobacterium haemolyticum</name>
    <dbReference type="NCBI Taxonomy" id="394935"/>
    <lineage>
        <taxon>Bacteria</taxon>
        <taxon>Pseudomonadati</taxon>
        <taxon>Pseudomonadota</taxon>
        <taxon>Betaproteobacteria</taxon>
        <taxon>Neisseriales</taxon>
        <taxon>Chromobacteriaceae</taxon>
        <taxon>Chromobacterium</taxon>
    </lineage>
</organism>
<sequence length="236" mass="27384">MSFCLSAHQPAYLPWLGYLEKIARADVFIYLDSVQFEKNSFTNRNRIKSANGVHWLTVPVRSKDHLLSTMAVLEVDESQSWREKHLKSIAASYAKAPDFQTKFSRLESLYYPKISSFSEICWHQLQFWLQEFGIDTPVIRSSQLPEMGKKSDLVLNLCRHFSADEYLSGKLGRAYLKEADFTKHAIKVSYQDFKPQPYPQLHGEFVPGLAVVDIWMNSSEPLFQFFKQRGPCELFK</sequence>
<proteinExistence type="predicted"/>
<evidence type="ECO:0000313" key="2">
    <source>
        <dbReference type="Proteomes" id="UP000192721"/>
    </source>
</evidence>
<evidence type="ECO:0000313" key="1">
    <source>
        <dbReference type="EMBL" id="OQS42709.1"/>
    </source>
</evidence>
<protein>
    <recommendedName>
        <fullName evidence="3">WbqC family protein</fullName>
    </recommendedName>
</protein>
<dbReference type="Pfam" id="PF08889">
    <property type="entry name" value="WbqC"/>
    <property type="match status" value="1"/>
</dbReference>
<gene>
    <name evidence="1" type="ORF">B0T45_04900</name>
</gene>
<accession>A0A1W0D6S0</accession>